<dbReference type="SUPFAM" id="SSF52047">
    <property type="entry name" value="RNI-like"/>
    <property type="match status" value="1"/>
</dbReference>
<protein>
    <recommendedName>
        <fullName evidence="1">FBD domain-containing protein</fullName>
    </recommendedName>
</protein>
<dbReference type="SMART" id="SM00579">
    <property type="entry name" value="FBD"/>
    <property type="match status" value="1"/>
</dbReference>
<dbReference type="Pfam" id="PF08387">
    <property type="entry name" value="FBD"/>
    <property type="match status" value="1"/>
</dbReference>
<name>A0A6A4L850_9ERIC</name>
<dbReference type="PANTHER" id="PTHR31900">
    <property type="entry name" value="F-BOX/RNI SUPERFAMILY PROTEIN-RELATED"/>
    <property type="match status" value="1"/>
</dbReference>
<feature type="domain" description="FBD" evidence="1">
    <location>
        <begin position="296"/>
        <end position="363"/>
    </location>
</feature>
<dbReference type="InterPro" id="IPR055411">
    <property type="entry name" value="LRR_FXL15/At3g58940/PEG3-like"/>
</dbReference>
<dbReference type="InterPro" id="IPR006566">
    <property type="entry name" value="FBD"/>
</dbReference>
<dbReference type="AlphaFoldDB" id="A0A6A4L850"/>
<feature type="non-terminal residue" evidence="2">
    <location>
        <position position="1"/>
    </location>
</feature>
<evidence type="ECO:0000259" key="1">
    <source>
        <dbReference type="SMART" id="SM00579"/>
    </source>
</evidence>
<proteinExistence type="predicted"/>
<evidence type="ECO:0000313" key="2">
    <source>
        <dbReference type="EMBL" id="KAE9456666.1"/>
    </source>
</evidence>
<dbReference type="InterPro" id="IPR050232">
    <property type="entry name" value="FBL13/AtMIF1-like"/>
</dbReference>
<dbReference type="OrthoDB" id="594804at2759"/>
<accession>A0A6A4L850</accession>
<dbReference type="Pfam" id="PF24758">
    <property type="entry name" value="LRR_At5g56370"/>
    <property type="match status" value="1"/>
</dbReference>
<gene>
    <name evidence="2" type="ORF">C3L33_11431</name>
</gene>
<reference evidence="2" key="1">
    <citation type="journal article" date="2019" name="Genome Biol. Evol.">
        <title>The Rhododendron genome and chromosomal organization provide insight into shared whole-genome duplications across the heath family (Ericaceae).</title>
        <authorList>
            <person name="Soza V.L."/>
            <person name="Lindsley D."/>
            <person name="Waalkes A."/>
            <person name="Ramage E."/>
            <person name="Patwardhan R.P."/>
            <person name="Burton J.N."/>
            <person name="Adey A."/>
            <person name="Kumar A."/>
            <person name="Qiu R."/>
            <person name="Shendure J."/>
            <person name="Hall B."/>
        </authorList>
    </citation>
    <scope>NUCLEOTIDE SEQUENCE</scope>
    <source>
        <strain evidence="2">RSF 1966-606</strain>
    </source>
</reference>
<comment type="caution">
    <text evidence="2">The sequence shown here is derived from an EMBL/GenBank/DDBJ whole genome shotgun (WGS) entry which is preliminary data.</text>
</comment>
<sequence length="364" mass="41165">MVLSMSDVLCLKKFCLRLESFCVLDLVDSWICAVTKRNVQKVELHYGEYYKRFPVVLPRAIFTSKTLVDLTLDGPILLVVNASVWLPSLKILNLVDLLYENNDSLQKLFSKCPILEELCISRCCSCTGGELNVSVPTLRRLTITRFGDGIHDHLTKLVVNAPKLEHIHLSDYVTRVFLLENLSSLLRACLVIGGDCLSPLIHWPNRLNIYDGCISMLLTGIANVKSLDFFSELSAYRLPTFPNLTHLRLGGRNGGWNLKLLNEFLECSPNLQVLTLEENRVPGSTKCWTPPTRVPCCLLSHLEEIRILKFDGDGYDLGVIVYLLENAQVLKKLTIDCQNSTRFFRDKLAEFPRGSKTCQLSFLV</sequence>
<dbReference type="EMBL" id="QEFC01001653">
    <property type="protein sequence ID" value="KAE9456666.1"/>
    <property type="molecule type" value="Genomic_DNA"/>
</dbReference>
<organism evidence="2">
    <name type="scientific">Rhododendron williamsianum</name>
    <dbReference type="NCBI Taxonomy" id="262921"/>
    <lineage>
        <taxon>Eukaryota</taxon>
        <taxon>Viridiplantae</taxon>
        <taxon>Streptophyta</taxon>
        <taxon>Embryophyta</taxon>
        <taxon>Tracheophyta</taxon>
        <taxon>Spermatophyta</taxon>
        <taxon>Magnoliopsida</taxon>
        <taxon>eudicotyledons</taxon>
        <taxon>Gunneridae</taxon>
        <taxon>Pentapetalae</taxon>
        <taxon>asterids</taxon>
        <taxon>Ericales</taxon>
        <taxon>Ericaceae</taxon>
        <taxon>Ericoideae</taxon>
        <taxon>Rhodoreae</taxon>
        <taxon>Rhododendron</taxon>
    </lineage>
</organism>
<dbReference type="Gene3D" id="3.80.10.10">
    <property type="entry name" value="Ribonuclease Inhibitor"/>
    <property type="match status" value="1"/>
</dbReference>
<dbReference type="PANTHER" id="PTHR31900:SF34">
    <property type="entry name" value="EMB|CAB62440.1-RELATED"/>
    <property type="match status" value="1"/>
</dbReference>
<dbReference type="InterPro" id="IPR032675">
    <property type="entry name" value="LRR_dom_sf"/>
</dbReference>